<reference evidence="1 2" key="1">
    <citation type="submission" date="2015-01" db="EMBL/GenBank/DDBJ databases">
        <title>Comparative genomics of non-oral Prevotella species.</title>
        <authorList>
            <person name="Accetto T."/>
            <person name="Nograsek B."/>
            <person name="Avgustin G."/>
        </authorList>
    </citation>
    <scope>NUCLEOTIDE SEQUENCE [LARGE SCALE GENOMIC DNA]</scope>
    <source>
        <strain evidence="1 2">P5-119</strain>
    </source>
</reference>
<comment type="caution">
    <text evidence="1">The sequence shown here is derived from an EMBL/GenBank/DDBJ whole genome shotgun (WGS) entry which is preliminary data.</text>
</comment>
<organism evidence="1 2">
    <name type="scientific">Prevotella pectinovora</name>
    <dbReference type="NCBI Taxonomy" id="1602169"/>
    <lineage>
        <taxon>Bacteria</taxon>
        <taxon>Pseudomonadati</taxon>
        <taxon>Bacteroidota</taxon>
        <taxon>Bacteroidia</taxon>
        <taxon>Bacteroidales</taxon>
        <taxon>Prevotellaceae</taxon>
        <taxon>Prevotella</taxon>
    </lineage>
</organism>
<protein>
    <submittedName>
        <fullName evidence="1">Uncharacterized protein</fullName>
    </submittedName>
</protein>
<keyword evidence="2" id="KW-1185">Reference proteome</keyword>
<dbReference type="AlphaFoldDB" id="A0A0D0IWV9"/>
<dbReference type="STRING" id="1602171.ST44_04590"/>
<accession>A0A0D0IWV9</accession>
<dbReference type="Proteomes" id="UP000032046">
    <property type="component" value="Unassembled WGS sequence"/>
</dbReference>
<gene>
    <name evidence="1" type="ORF">ST44_04590</name>
</gene>
<sequence>MIYSAITQQTIIIIEGESRNIKDKNGLPLKFKTMEMALNYLSKKGWHVEPVELPSAAANKAQSGSKSTTTILLLSRDNSSEEEIKNMFK</sequence>
<evidence type="ECO:0000313" key="2">
    <source>
        <dbReference type="Proteomes" id="UP000032046"/>
    </source>
</evidence>
<name>A0A0D0IWV9_9BACT</name>
<dbReference type="EMBL" id="JXQK01000046">
    <property type="protein sequence ID" value="KIP63195.1"/>
    <property type="molecule type" value="Genomic_DNA"/>
</dbReference>
<evidence type="ECO:0000313" key="1">
    <source>
        <dbReference type="EMBL" id="KIP63195.1"/>
    </source>
</evidence>
<proteinExistence type="predicted"/>